<feature type="transmembrane region" description="Helical" evidence="5">
    <location>
        <begin position="213"/>
        <end position="231"/>
    </location>
</feature>
<proteinExistence type="predicted"/>
<evidence type="ECO:0000313" key="6">
    <source>
        <dbReference type="EMBL" id="KJE76412.1"/>
    </source>
</evidence>
<dbReference type="PANTHER" id="PTHR39344:SF1">
    <property type="entry name" value="UPF0182 PROTEIN SLL1060"/>
    <property type="match status" value="1"/>
</dbReference>
<dbReference type="STRING" id="1121877.FEAC_18960"/>
<keyword evidence="3 5" id="KW-1133">Transmembrane helix</keyword>
<evidence type="ECO:0000256" key="4">
    <source>
        <dbReference type="ARBA" id="ARBA00023136"/>
    </source>
</evidence>
<feature type="transmembrane region" description="Helical" evidence="5">
    <location>
        <begin position="167"/>
        <end position="192"/>
    </location>
</feature>
<feature type="transmembrane region" description="Helical" evidence="5">
    <location>
        <begin position="281"/>
        <end position="305"/>
    </location>
</feature>
<feature type="transmembrane region" description="Helical" evidence="5">
    <location>
        <begin position="20"/>
        <end position="47"/>
    </location>
</feature>
<protein>
    <submittedName>
        <fullName evidence="6">Uncharacterized protein</fullName>
    </submittedName>
</protein>
<reference evidence="6 7" key="1">
    <citation type="submission" date="2015-01" db="EMBL/GenBank/DDBJ databases">
        <title>Draft genome of the acidophilic iron oxidizer Ferrimicrobium acidiphilum strain T23.</title>
        <authorList>
            <person name="Poehlein A."/>
            <person name="Eisen S."/>
            <person name="Schloemann M."/>
            <person name="Johnson B.D."/>
            <person name="Daniel R."/>
            <person name="Muehling M."/>
        </authorList>
    </citation>
    <scope>NUCLEOTIDE SEQUENCE [LARGE SCALE GENOMIC DNA]</scope>
    <source>
        <strain evidence="6 7">T23</strain>
    </source>
</reference>
<dbReference type="GO" id="GO:0005576">
    <property type="term" value="C:extracellular region"/>
    <property type="evidence" value="ECO:0007669"/>
    <property type="project" value="TreeGrafter"/>
</dbReference>
<dbReference type="eggNOG" id="COG1615">
    <property type="taxonomic scope" value="Bacteria"/>
</dbReference>
<organism evidence="6 7">
    <name type="scientific">Ferrimicrobium acidiphilum DSM 19497</name>
    <dbReference type="NCBI Taxonomy" id="1121877"/>
    <lineage>
        <taxon>Bacteria</taxon>
        <taxon>Bacillati</taxon>
        <taxon>Actinomycetota</taxon>
        <taxon>Acidimicrobiia</taxon>
        <taxon>Acidimicrobiales</taxon>
        <taxon>Acidimicrobiaceae</taxon>
        <taxon>Ferrimicrobium</taxon>
    </lineage>
</organism>
<dbReference type="RefSeq" id="WP_035389774.1">
    <property type="nucleotide sequence ID" value="NZ_JQKF01000016.1"/>
</dbReference>
<evidence type="ECO:0000256" key="1">
    <source>
        <dbReference type="ARBA" id="ARBA00022475"/>
    </source>
</evidence>
<feature type="transmembrane region" description="Helical" evidence="5">
    <location>
        <begin position="113"/>
        <end position="131"/>
    </location>
</feature>
<evidence type="ECO:0000256" key="5">
    <source>
        <dbReference type="SAM" id="Phobius"/>
    </source>
</evidence>
<comment type="caution">
    <text evidence="6">The sequence shown here is derived from an EMBL/GenBank/DDBJ whole genome shotgun (WGS) entry which is preliminary data.</text>
</comment>
<feature type="transmembrane region" description="Helical" evidence="5">
    <location>
        <begin position="251"/>
        <end position="274"/>
    </location>
</feature>
<evidence type="ECO:0000313" key="7">
    <source>
        <dbReference type="Proteomes" id="UP000032336"/>
    </source>
</evidence>
<dbReference type="GeneID" id="78373033"/>
<gene>
    <name evidence="6" type="ORF">FEAC_18960</name>
</gene>
<keyword evidence="4 5" id="KW-0472">Membrane</keyword>
<dbReference type="OrthoDB" id="9763654at2"/>
<dbReference type="Proteomes" id="UP000032336">
    <property type="component" value="Unassembled WGS sequence"/>
</dbReference>
<keyword evidence="7" id="KW-1185">Reference proteome</keyword>
<dbReference type="GO" id="GO:0016020">
    <property type="term" value="C:membrane"/>
    <property type="evidence" value="ECO:0007669"/>
    <property type="project" value="InterPro"/>
</dbReference>
<evidence type="ECO:0000256" key="2">
    <source>
        <dbReference type="ARBA" id="ARBA00022692"/>
    </source>
</evidence>
<dbReference type="PANTHER" id="PTHR39344">
    <property type="entry name" value="UPF0182 PROTEIN SLL1060"/>
    <property type="match status" value="1"/>
</dbReference>
<accession>A0A0D8FVY4</accession>
<sequence length="954" mass="104049">MRVPQDLTRNRRGPSKAQLILIGVVVLLIILLFSLKGVAVFYTDFLWFSNYHLDAIWKGVLLAKVELWVVFAVIFAIACYVSLTIVNHQLPAITQQDDDLIQRYRATNERHPRISKIAITVVATLVVASQAPSEWKNWLLFKNYVAFPSKDPQFHMNAGFFVFRLPFIQFLISWSFLAVAVVFILTIAVAYVNGSLRLQGRGTRATSHLKAHMSVLLAVMALIKAVGYYFQRYQLDMSTRGYVEGASYTDVHAQLPAINLLIFISIVACGLFVFNIYRQGWVLPVLALGLWAFISIVLGAIYPALIEKFVVAPAQEQKEAPYIARNITATRYAMGLNSVAAEPYNAGANTSSSVALTNTNALQSIALWGSTQPLQTFDKLQDIRSYYQFNSLSIETYKVHGVTTPVIVGVRQINSSNLPAQSWVNEHLQFTHGYGAALAEANTVSNSGNPVFDIGNLPPVSKGGVPTLKQPQVYYGEDMSGYVIANTKQPEIDYQLRSGASVETHYHSTGGVQLSSIIKRAAFALRFGDINILDSSLLTSKSRIMFERGIVQRAQMAMPFLKYGSHPYPVIANGRVYWVLNGYTTSANYPYAQSANTSAVPSGSQLANANYNYIRNSVKVVVDAYTGAMHFYVSDPSDPMIQSYEKAFPHIFQPLSAMNSQIKAHLRYPSDLLSVQAQMYGLYHVTSPSNFYSAGNAWEVSASPAIGQIPSGTSGGFASLSSSSNSPMLPVYEMMQLPGTTSPNLSLVEAYVPYSPSGSTQNLTGFLVGQSSPSNPYQLTTLITPNGQQIDGPNQITSRMTSQTAVSQELTLLDQHGSNVDFGSTSAIPLGQNLLWVTPLYVSSTSNPIPEIKEIVAAYGTNIAISPTIAGDLQQIFGVVPNGAEGSQKIASSVPNTVVSSQASSIISKAQSLYKKAQIALKSGNLSLYQQDINQIGSLLNQISTKVTSSSVKK</sequence>
<dbReference type="Pfam" id="PF03699">
    <property type="entry name" value="UPF0182"/>
    <property type="match status" value="1"/>
</dbReference>
<dbReference type="InterPro" id="IPR005372">
    <property type="entry name" value="UPF0182"/>
</dbReference>
<dbReference type="EMBL" id="JXUW01000017">
    <property type="protein sequence ID" value="KJE76412.1"/>
    <property type="molecule type" value="Genomic_DNA"/>
</dbReference>
<name>A0A0D8FVY4_9ACTN</name>
<evidence type="ECO:0000256" key="3">
    <source>
        <dbReference type="ARBA" id="ARBA00022989"/>
    </source>
</evidence>
<feature type="transmembrane region" description="Helical" evidence="5">
    <location>
        <begin position="67"/>
        <end position="86"/>
    </location>
</feature>
<keyword evidence="2 5" id="KW-0812">Transmembrane</keyword>
<keyword evidence="1" id="KW-1003">Cell membrane</keyword>
<dbReference type="AlphaFoldDB" id="A0A0D8FVY4"/>